<feature type="compositionally biased region" description="Basic residues" evidence="1">
    <location>
        <begin position="176"/>
        <end position="193"/>
    </location>
</feature>
<keyword evidence="3" id="KW-1185">Reference proteome</keyword>
<comment type="caution">
    <text evidence="2">The sequence shown here is derived from an EMBL/GenBank/DDBJ whole genome shotgun (WGS) entry which is preliminary data.</text>
</comment>
<accession>A0A4C1V3Z1</accession>
<feature type="region of interest" description="Disordered" evidence="1">
    <location>
        <begin position="170"/>
        <end position="211"/>
    </location>
</feature>
<dbReference type="AlphaFoldDB" id="A0A4C1V3Z1"/>
<gene>
    <name evidence="2" type="ORF">EVAR_82819_1</name>
</gene>
<dbReference type="EMBL" id="BGZK01000268">
    <property type="protein sequence ID" value="GBP32982.1"/>
    <property type="molecule type" value="Genomic_DNA"/>
</dbReference>
<organism evidence="2 3">
    <name type="scientific">Eumeta variegata</name>
    <name type="common">Bagworm moth</name>
    <name type="synonym">Eumeta japonica</name>
    <dbReference type="NCBI Taxonomy" id="151549"/>
    <lineage>
        <taxon>Eukaryota</taxon>
        <taxon>Metazoa</taxon>
        <taxon>Ecdysozoa</taxon>
        <taxon>Arthropoda</taxon>
        <taxon>Hexapoda</taxon>
        <taxon>Insecta</taxon>
        <taxon>Pterygota</taxon>
        <taxon>Neoptera</taxon>
        <taxon>Endopterygota</taxon>
        <taxon>Lepidoptera</taxon>
        <taxon>Glossata</taxon>
        <taxon>Ditrysia</taxon>
        <taxon>Tineoidea</taxon>
        <taxon>Psychidae</taxon>
        <taxon>Oiketicinae</taxon>
        <taxon>Eumeta</taxon>
    </lineage>
</organism>
<proteinExistence type="predicted"/>
<sequence>MLWIITKSPVALNHQRPPCRSIGLQIEYGMRWRRSRRRVLTTPQGQPEFVSAQSRREKKQNKNGTATPSNYYSSNEPARNSDKQLSCATIAGRSTSGRAPAHFPQGLARVKVLLISTRSEPCTIFRLLCRAAVFMSRLPARLSTAARRAPLAFRNSAPVLRPMRRFSTNVGDRRARAPHRPRAAARPQRRRTARLFDADEETYDARDGPLR</sequence>
<feature type="region of interest" description="Disordered" evidence="1">
    <location>
        <begin position="38"/>
        <end position="83"/>
    </location>
</feature>
<evidence type="ECO:0000256" key="1">
    <source>
        <dbReference type="SAM" id="MobiDB-lite"/>
    </source>
</evidence>
<dbReference type="Proteomes" id="UP000299102">
    <property type="component" value="Unassembled WGS sequence"/>
</dbReference>
<name>A0A4C1V3Z1_EUMVA</name>
<evidence type="ECO:0000313" key="2">
    <source>
        <dbReference type="EMBL" id="GBP32982.1"/>
    </source>
</evidence>
<reference evidence="2 3" key="1">
    <citation type="journal article" date="2019" name="Commun. Biol.">
        <title>The bagworm genome reveals a unique fibroin gene that provides high tensile strength.</title>
        <authorList>
            <person name="Kono N."/>
            <person name="Nakamura H."/>
            <person name="Ohtoshi R."/>
            <person name="Tomita M."/>
            <person name="Numata K."/>
            <person name="Arakawa K."/>
        </authorList>
    </citation>
    <scope>NUCLEOTIDE SEQUENCE [LARGE SCALE GENOMIC DNA]</scope>
</reference>
<feature type="compositionally biased region" description="Polar residues" evidence="1">
    <location>
        <begin position="62"/>
        <end position="83"/>
    </location>
</feature>
<evidence type="ECO:0000313" key="3">
    <source>
        <dbReference type="Proteomes" id="UP000299102"/>
    </source>
</evidence>
<protein>
    <submittedName>
        <fullName evidence="2">Uncharacterized protein</fullName>
    </submittedName>
</protein>